<evidence type="ECO:0000256" key="4">
    <source>
        <dbReference type="ARBA" id="ARBA00022527"/>
    </source>
</evidence>
<dbReference type="PROSITE" id="PS00108">
    <property type="entry name" value="PROTEIN_KINASE_ST"/>
    <property type="match status" value="1"/>
</dbReference>
<evidence type="ECO:0000313" key="15">
    <source>
        <dbReference type="Proteomes" id="UP000005801"/>
    </source>
</evidence>
<protein>
    <submittedName>
        <fullName evidence="14">Serine/threonine kinase family protein</fullName>
    </submittedName>
</protein>
<dbReference type="InterPro" id="IPR019734">
    <property type="entry name" value="TPR_rpt"/>
</dbReference>
<dbReference type="Gene3D" id="1.10.510.10">
    <property type="entry name" value="Transferase(Phosphotransferase) domain 1"/>
    <property type="match status" value="1"/>
</dbReference>
<keyword evidence="7 14" id="KW-0418">Kinase</keyword>
<dbReference type="InterPro" id="IPR000719">
    <property type="entry name" value="Prot_kinase_dom"/>
</dbReference>
<keyword evidence="12" id="KW-1133">Transmembrane helix</keyword>
<dbReference type="Pfam" id="PF00069">
    <property type="entry name" value="Pkinase"/>
    <property type="match status" value="1"/>
</dbReference>
<keyword evidence="12" id="KW-0472">Membrane</keyword>
<feature type="region of interest" description="Disordered" evidence="11">
    <location>
        <begin position="204"/>
        <end position="236"/>
    </location>
</feature>
<evidence type="ECO:0000256" key="10">
    <source>
        <dbReference type="PROSITE-ProRule" id="PRU10141"/>
    </source>
</evidence>
<evidence type="ECO:0000259" key="13">
    <source>
        <dbReference type="PROSITE" id="PS50011"/>
    </source>
</evidence>
<dbReference type="CDD" id="cd14014">
    <property type="entry name" value="STKc_PknB_like"/>
    <property type="match status" value="1"/>
</dbReference>
<keyword evidence="12" id="KW-0812">Transmembrane</keyword>
<dbReference type="Gene3D" id="3.30.200.20">
    <property type="entry name" value="Phosphorylase Kinase, domain 1"/>
    <property type="match status" value="1"/>
</dbReference>
<comment type="similarity">
    <text evidence="3">Belongs to the protein kinase superfamily. NEK Ser/Thr protein kinase family. NIMA subfamily.</text>
</comment>
<dbReference type="EMBL" id="ABCS01000022">
    <property type="protein sequence ID" value="EDM79202.1"/>
    <property type="molecule type" value="Genomic_DNA"/>
</dbReference>
<dbReference type="PANTHER" id="PTHR43289">
    <property type="entry name" value="MITOGEN-ACTIVATED PROTEIN KINASE KINASE KINASE 20-RELATED"/>
    <property type="match status" value="1"/>
</dbReference>
<sequence length="995" mass="106481">MNLDESTASIDASGGSASTSAPAAAPPPADNLAGTLRREQVFSRLFAKPEASVSLGRFVLLELIGAGGMGELYAAYDPDLDRKVALKLVRPERSASAVAEQRLLREAQSAARLSHPNVVPIYEVGTVDGRIFVAMEFIRGQDLAAWLSQPRGALEILARFIAAGEGLAAVHRAGLAHRDFKPANVLLGEDGRVRIVDFGLARVTDSSSGSGSGSRLRSSLESGDSGSQPDAELPSASASLLRSTVSTLTAPGALVGTPRFMAPEQWRARRGDARSDQFSFCVALYAALYGVHPFPARRGDQLLAAICDGTLTKPARNAALPQRLREAIIRGLEADPEDRWPSMEPLLRELERPLARPRKRKLAALIGGVGALALAVGVGVGLLATERGDPCALDDDALAGTWDAQIQAELSQAFTATGKPYAQTSAATVSLALDEWSTGWLDQRERSCRATHVEGTQSTALLDRRTACLERQRRAFAGVVGTFVGADAPLLSKAEDMLGALPRLDECAHAALLDAPHPLPDAPELRAAILDDYERLSEAEALRRAGEVDRSQAKIAGVLAHVDQLDHLPLTLAARGEQARNLALTDVSSAVERMRETAAVAEREGLLNLEAELRVDMARNAAGDLSKPTLEGWLIDDAELALARLGQPEDERALPLLAARARLLEQAGDYEGALAQIEAALERAATLEAAPSQRASLRQQQANLNRQLGRFDLAEAIYLELIEELRARWGDRNLLLADLEYNLGVLALDRGDFEAARARLDRARQITDASLGADSLESAQVRFVLAKIDLSTGDFEAAEATIEGLLPVLRRHHGEHHMQTARAHEALGVVRFYTGDLDGSLLSYRTALPTFERVLGPDSDALGLLHSNIGESLLGLGRVDEAAAAFTLALDTLARALPEDHPYFGVPLKARGQARLELGEIAGARRDLEAARALLERNGDEPIELAETRLALARAALLEPDPNPQRARALAQAAELAFTELGLEDRAAVAATVAP</sequence>
<keyword evidence="15" id="KW-1185">Reference proteome</keyword>
<evidence type="ECO:0000313" key="14">
    <source>
        <dbReference type="EMBL" id="EDM79202.1"/>
    </source>
</evidence>
<dbReference type="PANTHER" id="PTHR43289:SF6">
    <property type="entry name" value="SERINE_THREONINE-PROTEIN KINASE NEKL-3"/>
    <property type="match status" value="1"/>
</dbReference>
<gene>
    <name evidence="14" type="ORF">PPSIR1_27588</name>
</gene>
<keyword evidence="5" id="KW-0808">Transferase</keyword>
<dbReference type="GO" id="GO:0005813">
    <property type="term" value="C:centrosome"/>
    <property type="evidence" value="ECO:0007669"/>
    <property type="project" value="UniProtKB-SubCell"/>
</dbReference>
<comment type="caution">
    <text evidence="14">The sequence shown here is derived from an EMBL/GenBank/DDBJ whole genome shotgun (WGS) entry which is preliminary data.</text>
</comment>
<feature type="compositionally biased region" description="Low complexity" evidence="11">
    <location>
        <begin position="1"/>
        <end position="23"/>
    </location>
</feature>
<evidence type="ECO:0000256" key="9">
    <source>
        <dbReference type="ARBA" id="ARBA00023212"/>
    </source>
</evidence>
<evidence type="ECO:0000256" key="8">
    <source>
        <dbReference type="ARBA" id="ARBA00022840"/>
    </source>
</evidence>
<dbReference type="RefSeq" id="WP_006971731.1">
    <property type="nucleotide sequence ID" value="NZ_ABCS01000022.1"/>
</dbReference>
<dbReference type="eggNOG" id="COG0515">
    <property type="taxonomic scope" value="Bacteria"/>
</dbReference>
<keyword evidence="4" id="KW-0723">Serine/threonine-protein kinase</keyword>
<evidence type="ECO:0000256" key="7">
    <source>
        <dbReference type="ARBA" id="ARBA00022777"/>
    </source>
</evidence>
<evidence type="ECO:0000256" key="3">
    <source>
        <dbReference type="ARBA" id="ARBA00010886"/>
    </source>
</evidence>
<dbReference type="GO" id="GO:0005524">
    <property type="term" value="F:ATP binding"/>
    <property type="evidence" value="ECO:0007669"/>
    <property type="project" value="UniProtKB-UniRule"/>
</dbReference>
<feature type="compositionally biased region" description="Low complexity" evidence="11">
    <location>
        <begin position="205"/>
        <end position="227"/>
    </location>
</feature>
<feature type="transmembrane region" description="Helical" evidence="12">
    <location>
        <begin position="362"/>
        <end position="384"/>
    </location>
</feature>
<dbReference type="OrthoDB" id="9813021at2"/>
<dbReference type="Proteomes" id="UP000005801">
    <property type="component" value="Unassembled WGS sequence"/>
</dbReference>
<keyword evidence="9" id="KW-0963">Cytoplasm</keyword>
<evidence type="ECO:0000256" key="5">
    <source>
        <dbReference type="ARBA" id="ARBA00022679"/>
    </source>
</evidence>
<evidence type="ECO:0000256" key="1">
    <source>
        <dbReference type="ARBA" id="ARBA00004300"/>
    </source>
</evidence>
<name>A6G4T2_9BACT</name>
<evidence type="ECO:0000256" key="11">
    <source>
        <dbReference type="SAM" id="MobiDB-lite"/>
    </source>
</evidence>
<keyword evidence="9" id="KW-0206">Cytoskeleton</keyword>
<comment type="subcellular location">
    <subcellularLocation>
        <location evidence="1">Cytoplasm</location>
        <location evidence="1">Cytoskeleton</location>
        <location evidence="1">Microtubule organizing center</location>
        <location evidence="1">Centrosome</location>
    </subcellularLocation>
    <subcellularLocation>
        <location evidence="2">Cytoplasm</location>
        <location evidence="2">Cytoskeleton</location>
        <location evidence="2">Spindle pole</location>
    </subcellularLocation>
</comment>
<evidence type="ECO:0000256" key="2">
    <source>
        <dbReference type="ARBA" id="ARBA00004647"/>
    </source>
</evidence>
<dbReference type="InterPro" id="IPR011990">
    <property type="entry name" value="TPR-like_helical_dom_sf"/>
</dbReference>
<dbReference type="SUPFAM" id="SSF56112">
    <property type="entry name" value="Protein kinase-like (PK-like)"/>
    <property type="match status" value="1"/>
</dbReference>
<evidence type="ECO:0000256" key="6">
    <source>
        <dbReference type="ARBA" id="ARBA00022741"/>
    </source>
</evidence>
<dbReference type="Gene3D" id="1.25.40.10">
    <property type="entry name" value="Tetratricopeptide repeat domain"/>
    <property type="match status" value="2"/>
</dbReference>
<dbReference type="Pfam" id="PF13424">
    <property type="entry name" value="TPR_12"/>
    <property type="match status" value="2"/>
</dbReference>
<dbReference type="SMART" id="SM00028">
    <property type="entry name" value="TPR"/>
    <property type="match status" value="6"/>
</dbReference>
<dbReference type="PROSITE" id="PS50011">
    <property type="entry name" value="PROTEIN_KINASE_DOM"/>
    <property type="match status" value="1"/>
</dbReference>
<dbReference type="GO" id="GO:0000922">
    <property type="term" value="C:spindle pole"/>
    <property type="evidence" value="ECO:0007669"/>
    <property type="project" value="UniProtKB-SubCell"/>
</dbReference>
<accession>A6G4T2</accession>
<keyword evidence="6 10" id="KW-0547">Nucleotide-binding</keyword>
<feature type="binding site" evidence="10">
    <location>
        <position position="87"/>
    </location>
    <ligand>
        <name>ATP</name>
        <dbReference type="ChEBI" id="CHEBI:30616"/>
    </ligand>
</feature>
<dbReference type="STRING" id="391625.PPSIR1_27588"/>
<dbReference type="InterPro" id="IPR017441">
    <property type="entry name" value="Protein_kinase_ATP_BS"/>
</dbReference>
<dbReference type="PROSITE" id="PS00107">
    <property type="entry name" value="PROTEIN_KINASE_ATP"/>
    <property type="match status" value="1"/>
</dbReference>
<organism evidence="14 15">
    <name type="scientific">Plesiocystis pacifica SIR-1</name>
    <dbReference type="NCBI Taxonomy" id="391625"/>
    <lineage>
        <taxon>Bacteria</taxon>
        <taxon>Pseudomonadati</taxon>
        <taxon>Myxococcota</taxon>
        <taxon>Polyangia</taxon>
        <taxon>Nannocystales</taxon>
        <taxon>Nannocystaceae</taxon>
        <taxon>Plesiocystis</taxon>
    </lineage>
</organism>
<dbReference type="GO" id="GO:0004674">
    <property type="term" value="F:protein serine/threonine kinase activity"/>
    <property type="evidence" value="ECO:0007669"/>
    <property type="project" value="UniProtKB-KW"/>
</dbReference>
<dbReference type="InterPro" id="IPR001245">
    <property type="entry name" value="Ser-Thr/Tyr_kinase_cat_dom"/>
</dbReference>
<feature type="domain" description="Protein kinase" evidence="13">
    <location>
        <begin position="58"/>
        <end position="355"/>
    </location>
</feature>
<feature type="region of interest" description="Disordered" evidence="11">
    <location>
        <begin position="1"/>
        <end position="32"/>
    </location>
</feature>
<dbReference type="SUPFAM" id="SSF48452">
    <property type="entry name" value="TPR-like"/>
    <property type="match status" value="2"/>
</dbReference>
<proteinExistence type="inferred from homology"/>
<dbReference type="InterPro" id="IPR008271">
    <property type="entry name" value="Ser/Thr_kinase_AS"/>
</dbReference>
<evidence type="ECO:0000256" key="12">
    <source>
        <dbReference type="SAM" id="Phobius"/>
    </source>
</evidence>
<keyword evidence="8 10" id="KW-0067">ATP-binding</keyword>
<dbReference type="InterPro" id="IPR011009">
    <property type="entry name" value="Kinase-like_dom_sf"/>
</dbReference>
<dbReference type="Pfam" id="PF07714">
    <property type="entry name" value="PK_Tyr_Ser-Thr"/>
    <property type="match status" value="1"/>
</dbReference>
<dbReference type="AlphaFoldDB" id="A6G4T2"/>
<reference evidence="14 15" key="1">
    <citation type="submission" date="2007-06" db="EMBL/GenBank/DDBJ databases">
        <authorList>
            <person name="Shimkets L."/>
            <person name="Ferriera S."/>
            <person name="Johnson J."/>
            <person name="Kravitz S."/>
            <person name="Beeson K."/>
            <person name="Sutton G."/>
            <person name="Rogers Y.-H."/>
            <person name="Friedman R."/>
            <person name="Frazier M."/>
            <person name="Venter J.C."/>
        </authorList>
    </citation>
    <scope>NUCLEOTIDE SEQUENCE [LARGE SCALE GENOMIC DNA]</scope>
    <source>
        <strain evidence="14 15">SIR-1</strain>
    </source>
</reference>